<evidence type="ECO:0000313" key="1">
    <source>
        <dbReference type="EMBL" id="WOL05985.1"/>
    </source>
</evidence>
<accession>A0AAQ3QF12</accession>
<reference evidence="1 2" key="1">
    <citation type="submission" date="2023-10" db="EMBL/GenBank/DDBJ databases">
        <title>Chromosome-scale genome assembly provides insights into flower coloration mechanisms of Canna indica.</title>
        <authorList>
            <person name="Li C."/>
        </authorList>
    </citation>
    <scope>NUCLEOTIDE SEQUENCE [LARGE SCALE GENOMIC DNA]</scope>
    <source>
        <tissue evidence="1">Flower</tissue>
    </source>
</reference>
<evidence type="ECO:0000313" key="2">
    <source>
        <dbReference type="Proteomes" id="UP001327560"/>
    </source>
</evidence>
<organism evidence="1 2">
    <name type="scientific">Canna indica</name>
    <name type="common">Indian-shot</name>
    <dbReference type="NCBI Taxonomy" id="4628"/>
    <lineage>
        <taxon>Eukaryota</taxon>
        <taxon>Viridiplantae</taxon>
        <taxon>Streptophyta</taxon>
        <taxon>Embryophyta</taxon>
        <taxon>Tracheophyta</taxon>
        <taxon>Spermatophyta</taxon>
        <taxon>Magnoliopsida</taxon>
        <taxon>Liliopsida</taxon>
        <taxon>Zingiberales</taxon>
        <taxon>Cannaceae</taxon>
        <taxon>Canna</taxon>
    </lineage>
</organism>
<protein>
    <submittedName>
        <fullName evidence="1">Uncharacterized protein</fullName>
    </submittedName>
</protein>
<sequence length="178" mass="20392">MRIQTMSFSKEKKLQLMQSIADEFSVGWDSWAFEHRAPNSPAGKYEQPTEVESLQSANDASPSVTCLHPAAKKTRKATTDEIGNVEQHQANMLFLHLRTSMLFHTIIHQRFRKSKAKVQEVAEAVERLNVLRGKARRAVEEGGSYKCVLLMMKLNKFIFDELKVLIRGLIRRHPSSLR</sequence>
<name>A0AAQ3QF12_9LILI</name>
<dbReference type="Proteomes" id="UP001327560">
    <property type="component" value="Chromosome 4"/>
</dbReference>
<proteinExistence type="predicted"/>
<dbReference type="EMBL" id="CP136893">
    <property type="protein sequence ID" value="WOL05985.1"/>
    <property type="molecule type" value="Genomic_DNA"/>
</dbReference>
<dbReference type="AlphaFoldDB" id="A0AAQ3QF12"/>
<keyword evidence="2" id="KW-1185">Reference proteome</keyword>
<gene>
    <name evidence="1" type="ORF">Cni_G14716</name>
</gene>